<evidence type="ECO:0000259" key="2">
    <source>
        <dbReference type="PROSITE" id="PS50041"/>
    </source>
</evidence>
<sequence length="149" mass="17283">MSTILPPASTTEEPDAGNITVSKQFVFLNQEKSWREALKYCRTHHTELASLSTETDYSMLTELLQKQENDTEGERGVWLGLKNHMIWQYWYWADDRVMGNSHWAEGQPSNPGDELCGAVYLGKGGNYTWYDECCDFEMRFVCYEFTEVP</sequence>
<keyword evidence="4" id="KW-1185">Reference proteome</keyword>
<dbReference type="Pfam" id="PF00059">
    <property type="entry name" value="Lectin_C"/>
    <property type="match status" value="1"/>
</dbReference>
<dbReference type="InterPro" id="IPR016187">
    <property type="entry name" value="CTDL_fold"/>
</dbReference>
<comment type="caution">
    <text evidence="3">The sequence shown here is derived from an EMBL/GenBank/DDBJ whole genome shotgun (WGS) entry which is preliminary data.</text>
</comment>
<dbReference type="PANTHER" id="PTHR45784">
    <property type="entry name" value="C-TYPE LECTIN DOMAIN FAMILY 20 MEMBER A-RELATED"/>
    <property type="match status" value="1"/>
</dbReference>
<protein>
    <submittedName>
        <fullName evidence="3">Lithostathine</fullName>
    </submittedName>
</protein>
<dbReference type="PROSITE" id="PS00615">
    <property type="entry name" value="C_TYPE_LECTIN_1"/>
    <property type="match status" value="1"/>
</dbReference>
<dbReference type="PROSITE" id="PS50041">
    <property type="entry name" value="C_TYPE_LECTIN_2"/>
    <property type="match status" value="1"/>
</dbReference>
<dbReference type="EMBL" id="SCEB01014037">
    <property type="protein sequence ID" value="RXM90723.1"/>
    <property type="molecule type" value="Genomic_DNA"/>
</dbReference>
<dbReference type="AlphaFoldDB" id="A0A444URD0"/>
<dbReference type="SMART" id="SM00034">
    <property type="entry name" value="CLECT"/>
    <property type="match status" value="1"/>
</dbReference>
<organism evidence="3 4">
    <name type="scientific">Acipenser ruthenus</name>
    <name type="common">Sterlet sturgeon</name>
    <dbReference type="NCBI Taxonomy" id="7906"/>
    <lineage>
        <taxon>Eukaryota</taxon>
        <taxon>Metazoa</taxon>
        <taxon>Chordata</taxon>
        <taxon>Craniata</taxon>
        <taxon>Vertebrata</taxon>
        <taxon>Euteleostomi</taxon>
        <taxon>Actinopterygii</taxon>
        <taxon>Chondrostei</taxon>
        <taxon>Acipenseriformes</taxon>
        <taxon>Acipenseridae</taxon>
        <taxon>Acipenser</taxon>
    </lineage>
</organism>
<name>A0A444URD0_ACIRT</name>
<dbReference type="Gene3D" id="3.10.100.10">
    <property type="entry name" value="Mannose-Binding Protein A, subunit A"/>
    <property type="match status" value="1"/>
</dbReference>
<dbReference type="CDD" id="cd00037">
    <property type="entry name" value="CLECT"/>
    <property type="match status" value="1"/>
</dbReference>
<dbReference type="InterPro" id="IPR001304">
    <property type="entry name" value="C-type_lectin-like"/>
</dbReference>
<dbReference type="SUPFAM" id="SSF56436">
    <property type="entry name" value="C-type lectin-like"/>
    <property type="match status" value="1"/>
</dbReference>
<reference evidence="3 4" key="1">
    <citation type="submission" date="2019-01" db="EMBL/GenBank/DDBJ databases">
        <title>Draft Genome and Complete Hox-Cluster Characterization of the Sterlet Sturgeon (Acipenser ruthenus).</title>
        <authorList>
            <person name="Wei Q."/>
        </authorList>
    </citation>
    <scope>NUCLEOTIDE SEQUENCE [LARGE SCALE GENOMIC DNA]</scope>
    <source>
        <strain evidence="3">WHYD16114868_AA</strain>
        <tissue evidence="3">Blood</tissue>
    </source>
</reference>
<dbReference type="InterPro" id="IPR016186">
    <property type="entry name" value="C-type_lectin-like/link_sf"/>
</dbReference>
<evidence type="ECO:0000313" key="3">
    <source>
        <dbReference type="EMBL" id="RXM90723.1"/>
    </source>
</evidence>
<dbReference type="InterPro" id="IPR018378">
    <property type="entry name" value="C-type_lectin_CS"/>
</dbReference>
<proteinExistence type="predicted"/>
<dbReference type="PANTHER" id="PTHR45784:SF5">
    <property type="entry name" value="C-TYPE LECTIN DOMAIN FAMILY 20 MEMBER A-RELATED"/>
    <property type="match status" value="1"/>
</dbReference>
<dbReference type="Proteomes" id="UP000289886">
    <property type="component" value="Unassembled WGS sequence"/>
</dbReference>
<evidence type="ECO:0000256" key="1">
    <source>
        <dbReference type="ARBA" id="ARBA00023157"/>
    </source>
</evidence>
<gene>
    <name evidence="3" type="ORF">EOD39_21912</name>
</gene>
<evidence type="ECO:0000313" key="4">
    <source>
        <dbReference type="Proteomes" id="UP000289886"/>
    </source>
</evidence>
<feature type="domain" description="C-type lectin" evidence="2">
    <location>
        <begin position="25"/>
        <end position="143"/>
    </location>
</feature>
<accession>A0A444URD0</accession>
<keyword evidence="1" id="KW-1015">Disulfide bond</keyword>